<dbReference type="SUPFAM" id="SSF52172">
    <property type="entry name" value="CheY-like"/>
    <property type="match status" value="1"/>
</dbReference>
<organism evidence="9 10">
    <name type="scientific">Pseudonocardia alaniniphila</name>
    <dbReference type="NCBI Taxonomy" id="75291"/>
    <lineage>
        <taxon>Bacteria</taxon>
        <taxon>Bacillati</taxon>
        <taxon>Actinomycetota</taxon>
        <taxon>Actinomycetes</taxon>
        <taxon>Pseudonocardiales</taxon>
        <taxon>Pseudonocardiaceae</taxon>
        <taxon>Pseudonocardia</taxon>
    </lineage>
</organism>
<evidence type="ECO:0000256" key="6">
    <source>
        <dbReference type="PROSITE-ProRule" id="PRU01091"/>
    </source>
</evidence>
<gene>
    <name evidence="9" type="ORF">MMF94_39595</name>
</gene>
<evidence type="ECO:0000256" key="4">
    <source>
        <dbReference type="ARBA" id="ARBA00023163"/>
    </source>
</evidence>
<dbReference type="InterPro" id="IPR011006">
    <property type="entry name" value="CheY-like_superfamily"/>
</dbReference>
<reference evidence="9 10" key="1">
    <citation type="submission" date="2022-03" db="EMBL/GenBank/DDBJ databases">
        <title>Pseudonocardia alaer sp. nov., a novel actinomycete isolated from reed forest soil.</title>
        <authorList>
            <person name="Wang L."/>
        </authorList>
    </citation>
    <scope>NUCLEOTIDE SEQUENCE [LARGE SCALE GENOMIC DNA]</scope>
    <source>
        <strain evidence="9 10">Y-16303</strain>
    </source>
</reference>
<evidence type="ECO:0000256" key="2">
    <source>
        <dbReference type="ARBA" id="ARBA00023015"/>
    </source>
</evidence>
<dbReference type="InterPro" id="IPR001789">
    <property type="entry name" value="Sig_transdc_resp-reg_receiver"/>
</dbReference>
<feature type="domain" description="OmpR/PhoB-type" evidence="8">
    <location>
        <begin position="119"/>
        <end position="218"/>
    </location>
</feature>
<keyword evidence="3 6" id="KW-0238">DNA-binding</keyword>
<dbReference type="CDD" id="cd00383">
    <property type="entry name" value="trans_reg_C"/>
    <property type="match status" value="1"/>
</dbReference>
<dbReference type="InterPro" id="IPR001867">
    <property type="entry name" value="OmpR/PhoB-type_DNA-bd"/>
</dbReference>
<evidence type="ECO:0000259" key="7">
    <source>
        <dbReference type="PROSITE" id="PS50110"/>
    </source>
</evidence>
<dbReference type="Proteomes" id="UP001299970">
    <property type="component" value="Unassembled WGS sequence"/>
</dbReference>
<evidence type="ECO:0000313" key="10">
    <source>
        <dbReference type="Proteomes" id="UP001299970"/>
    </source>
</evidence>
<dbReference type="Gene3D" id="3.40.50.2300">
    <property type="match status" value="1"/>
</dbReference>
<evidence type="ECO:0000256" key="5">
    <source>
        <dbReference type="PROSITE-ProRule" id="PRU00169"/>
    </source>
</evidence>
<evidence type="ECO:0000256" key="3">
    <source>
        <dbReference type="ARBA" id="ARBA00023125"/>
    </source>
</evidence>
<dbReference type="InterPro" id="IPR016032">
    <property type="entry name" value="Sig_transdc_resp-reg_C-effctor"/>
</dbReference>
<protein>
    <submittedName>
        <fullName evidence="9">Response regulator transcription factor</fullName>
    </submittedName>
</protein>
<comment type="caution">
    <text evidence="9">The sequence shown here is derived from an EMBL/GenBank/DDBJ whole genome shotgun (WGS) entry which is preliminary data.</text>
</comment>
<dbReference type="SMART" id="SM00862">
    <property type="entry name" value="Trans_reg_C"/>
    <property type="match status" value="1"/>
</dbReference>
<evidence type="ECO:0000313" key="9">
    <source>
        <dbReference type="EMBL" id="MCH6171826.1"/>
    </source>
</evidence>
<dbReference type="SMART" id="SM00448">
    <property type="entry name" value="REC"/>
    <property type="match status" value="1"/>
</dbReference>
<feature type="modified residue" description="4-aspartylphosphate" evidence="5">
    <location>
        <position position="41"/>
    </location>
</feature>
<dbReference type="InterPro" id="IPR039420">
    <property type="entry name" value="WalR-like"/>
</dbReference>
<dbReference type="Pfam" id="PF00486">
    <property type="entry name" value="Trans_reg_C"/>
    <property type="match status" value="1"/>
</dbReference>
<feature type="DNA-binding region" description="OmpR/PhoB-type" evidence="6">
    <location>
        <begin position="119"/>
        <end position="218"/>
    </location>
</feature>
<dbReference type="Gene3D" id="1.10.10.10">
    <property type="entry name" value="Winged helix-like DNA-binding domain superfamily/Winged helix DNA-binding domain"/>
    <property type="match status" value="1"/>
</dbReference>
<dbReference type="PROSITE" id="PS50110">
    <property type="entry name" value="RESPONSE_REGULATORY"/>
    <property type="match status" value="1"/>
</dbReference>
<proteinExistence type="predicted"/>
<dbReference type="SUPFAM" id="SSF46894">
    <property type="entry name" value="C-terminal effector domain of the bipartite response regulators"/>
    <property type="match status" value="1"/>
</dbReference>
<evidence type="ECO:0000259" key="8">
    <source>
        <dbReference type="PROSITE" id="PS51755"/>
    </source>
</evidence>
<keyword evidence="10" id="KW-1185">Reference proteome</keyword>
<dbReference type="PANTHER" id="PTHR48111:SF4">
    <property type="entry name" value="DNA-BINDING DUAL TRANSCRIPTIONAL REGULATOR OMPR"/>
    <property type="match status" value="1"/>
</dbReference>
<dbReference type="InterPro" id="IPR036388">
    <property type="entry name" value="WH-like_DNA-bd_sf"/>
</dbReference>
<accession>A0ABS9TTK1</accession>
<evidence type="ECO:0000256" key="1">
    <source>
        <dbReference type="ARBA" id="ARBA00022553"/>
    </source>
</evidence>
<sequence length="222" mass="24796">MVRDVVTRYLDRSGYQVQVAGDGEQAMHAVAGRVPDIVILDLMLPRLGGLEVCRRLRSESADLPIVMLTALGEEEDRVLGLELGADDYVTKPFSPRELVLRVASVLRRSREVPAAREAETAHVTDGDLRVDVLGRRASLGDRALALTVREFDLLAFLVRRPGQVFTRAELLEQVWGWNFGDQSTVTVHVRRLREKIEANPTKPTRIATVWGVGYRYDGHSSP</sequence>
<dbReference type="Gene3D" id="6.10.250.690">
    <property type="match status" value="1"/>
</dbReference>
<dbReference type="EMBL" id="JAKXMK010000050">
    <property type="protein sequence ID" value="MCH6171826.1"/>
    <property type="molecule type" value="Genomic_DNA"/>
</dbReference>
<keyword evidence="4" id="KW-0804">Transcription</keyword>
<name>A0ABS9TTK1_9PSEU</name>
<dbReference type="PROSITE" id="PS51755">
    <property type="entry name" value="OMPR_PHOB"/>
    <property type="match status" value="1"/>
</dbReference>
<dbReference type="Pfam" id="PF00072">
    <property type="entry name" value="Response_reg"/>
    <property type="match status" value="1"/>
</dbReference>
<keyword evidence="2" id="KW-0805">Transcription regulation</keyword>
<feature type="domain" description="Response regulatory" evidence="7">
    <location>
        <begin position="1"/>
        <end position="106"/>
    </location>
</feature>
<keyword evidence="1 5" id="KW-0597">Phosphoprotein</keyword>
<dbReference type="PANTHER" id="PTHR48111">
    <property type="entry name" value="REGULATOR OF RPOS"/>
    <property type="match status" value="1"/>
</dbReference>